<feature type="transmembrane region" description="Helical" evidence="10">
    <location>
        <begin position="12"/>
        <end position="30"/>
    </location>
</feature>
<dbReference type="AlphaFoldDB" id="A0A4R6B1W5"/>
<comment type="subcellular location">
    <subcellularLocation>
        <location evidence="1">Cell inner membrane</location>
        <topology evidence="1">Multi-pass membrane protein</topology>
    </subcellularLocation>
</comment>
<dbReference type="GO" id="GO:0042910">
    <property type="term" value="F:xenobiotic transmembrane transporter activity"/>
    <property type="evidence" value="ECO:0007669"/>
    <property type="project" value="InterPro"/>
</dbReference>
<dbReference type="PIRSF" id="PIRSF006603">
    <property type="entry name" value="DinF"/>
    <property type="match status" value="1"/>
</dbReference>
<evidence type="ECO:0000256" key="10">
    <source>
        <dbReference type="SAM" id="Phobius"/>
    </source>
</evidence>
<keyword evidence="6 10" id="KW-1133">Transmembrane helix</keyword>
<dbReference type="InterPro" id="IPR048279">
    <property type="entry name" value="MdtK-like"/>
</dbReference>
<feature type="transmembrane region" description="Helical" evidence="10">
    <location>
        <begin position="420"/>
        <end position="442"/>
    </location>
</feature>
<dbReference type="Pfam" id="PF01554">
    <property type="entry name" value="MatE"/>
    <property type="match status" value="2"/>
</dbReference>
<evidence type="ECO:0000256" key="2">
    <source>
        <dbReference type="ARBA" id="ARBA00022448"/>
    </source>
</evidence>
<gene>
    <name evidence="11" type="ORF">E2L05_03940</name>
</gene>
<dbReference type="PANTHER" id="PTHR43298">
    <property type="entry name" value="MULTIDRUG RESISTANCE PROTEIN NORM-RELATED"/>
    <property type="match status" value="1"/>
</dbReference>
<reference evidence="11 12" key="1">
    <citation type="submission" date="2019-03" db="EMBL/GenBank/DDBJ databases">
        <title>Rhodobacteraceae bacterium SM1902, a new member of the family Rhodobacteraceae isolated from Yantai.</title>
        <authorList>
            <person name="Sun Y."/>
        </authorList>
    </citation>
    <scope>NUCLEOTIDE SEQUENCE [LARGE SCALE GENOMIC DNA]</scope>
    <source>
        <strain evidence="11 12">SM1902</strain>
    </source>
</reference>
<dbReference type="OrthoDB" id="9780160at2"/>
<evidence type="ECO:0000256" key="1">
    <source>
        <dbReference type="ARBA" id="ARBA00004429"/>
    </source>
</evidence>
<feature type="transmembrane region" description="Helical" evidence="10">
    <location>
        <begin position="50"/>
        <end position="71"/>
    </location>
</feature>
<feature type="transmembrane region" description="Helical" evidence="10">
    <location>
        <begin position="92"/>
        <end position="110"/>
    </location>
</feature>
<protein>
    <recommendedName>
        <fullName evidence="9">Multidrug-efflux transporter</fullName>
    </recommendedName>
</protein>
<keyword evidence="7" id="KW-0406">Ion transport</keyword>
<accession>A0A4R6B1W5</accession>
<keyword evidence="12" id="KW-1185">Reference proteome</keyword>
<dbReference type="InterPro" id="IPR050222">
    <property type="entry name" value="MATE_MdtK"/>
</dbReference>
<dbReference type="GO" id="GO:0005886">
    <property type="term" value="C:plasma membrane"/>
    <property type="evidence" value="ECO:0007669"/>
    <property type="project" value="UniProtKB-SubCell"/>
</dbReference>
<feature type="transmembrane region" description="Helical" evidence="10">
    <location>
        <begin position="310"/>
        <end position="333"/>
    </location>
</feature>
<dbReference type="GO" id="GO:0015297">
    <property type="term" value="F:antiporter activity"/>
    <property type="evidence" value="ECO:0007669"/>
    <property type="project" value="UniProtKB-KW"/>
</dbReference>
<keyword evidence="4" id="KW-1003">Cell membrane</keyword>
<evidence type="ECO:0000256" key="9">
    <source>
        <dbReference type="ARBA" id="ARBA00031636"/>
    </source>
</evidence>
<dbReference type="GO" id="GO:0006811">
    <property type="term" value="P:monoatomic ion transport"/>
    <property type="evidence" value="ECO:0007669"/>
    <property type="project" value="UniProtKB-KW"/>
</dbReference>
<feature type="transmembrane region" description="Helical" evidence="10">
    <location>
        <begin position="236"/>
        <end position="255"/>
    </location>
</feature>
<feature type="transmembrane region" description="Helical" evidence="10">
    <location>
        <begin position="130"/>
        <end position="148"/>
    </location>
</feature>
<keyword evidence="2" id="KW-0813">Transport</keyword>
<evidence type="ECO:0000256" key="5">
    <source>
        <dbReference type="ARBA" id="ARBA00022692"/>
    </source>
</evidence>
<sequence length="457" mass="48504">MPQMSYPAHFRATLTLGLPLIGGQLGQFLIQVTDTVMVGWYGVADLAALVVANSVVMLLLLFGSGFAWGVMPLAAAAAEAGDDVSVRRVTRMGFWASMGFAILVLVPLLLTPDLFGKLGQAANVALLADQYFSIAAWGLIPALTIMLLRSYLSALERTHVVLWVTLGSAVVNAGMNWVLIFGNLGMPELGVRGAAIASIGTNIVAAVGLAIYARVSEPQHELFVRLWKPDWSALSQVVRIGLPISLTTLAEVALFSGSSVMMGWIGTTELAAHGIALQLATGVFMIHIGLSQAAIVRAGRAFGRKDSAHLRRVGVSSSSLSLIVALLTLVAFLTVPEPLIRLFLDPAEPELPAILQVGVTFLAAAAVFQLADSVQVMALSLLRGVQDTKVPMVIAAISYWLVGAPAALLLGFWVGLGGVGIWLGLGIGLTMAAVPMMHRFWWRILPQLERAEKTARS</sequence>
<evidence type="ECO:0000313" key="12">
    <source>
        <dbReference type="Proteomes" id="UP000294562"/>
    </source>
</evidence>
<evidence type="ECO:0000256" key="6">
    <source>
        <dbReference type="ARBA" id="ARBA00022989"/>
    </source>
</evidence>
<evidence type="ECO:0000313" key="11">
    <source>
        <dbReference type="EMBL" id="TDL90677.1"/>
    </source>
</evidence>
<organism evidence="11 12">
    <name type="scientific">Meridianimarinicoccus aquatilis</name>
    <dbReference type="NCBI Taxonomy" id="2552766"/>
    <lineage>
        <taxon>Bacteria</taxon>
        <taxon>Pseudomonadati</taxon>
        <taxon>Pseudomonadota</taxon>
        <taxon>Alphaproteobacteria</taxon>
        <taxon>Rhodobacterales</taxon>
        <taxon>Paracoccaceae</taxon>
        <taxon>Meridianimarinicoccus</taxon>
    </lineage>
</organism>
<dbReference type="PANTHER" id="PTHR43298:SF2">
    <property type="entry name" value="FMN_FAD EXPORTER YEEO-RELATED"/>
    <property type="match status" value="1"/>
</dbReference>
<dbReference type="RefSeq" id="WP_133341591.1">
    <property type="nucleotide sequence ID" value="NZ_SMZO01000006.1"/>
</dbReference>
<keyword evidence="5 10" id="KW-0812">Transmembrane</keyword>
<evidence type="ECO:0000256" key="7">
    <source>
        <dbReference type="ARBA" id="ARBA00023065"/>
    </source>
</evidence>
<dbReference type="InterPro" id="IPR002528">
    <property type="entry name" value="MATE_fam"/>
</dbReference>
<feature type="transmembrane region" description="Helical" evidence="10">
    <location>
        <begin position="194"/>
        <end position="215"/>
    </location>
</feature>
<keyword evidence="8 10" id="KW-0472">Membrane</keyword>
<dbReference type="Proteomes" id="UP000294562">
    <property type="component" value="Unassembled WGS sequence"/>
</dbReference>
<dbReference type="EMBL" id="SMZO01000006">
    <property type="protein sequence ID" value="TDL90677.1"/>
    <property type="molecule type" value="Genomic_DNA"/>
</dbReference>
<evidence type="ECO:0000256" key="4">
    <source>
        <dbReference type="ARBA" id="ARBA00022475"/>
    </source>
</evidence>
<evidence type="ECO:0000256" key="3">
    <source>
        <dbReference type="ARBA" id="ARBA00022449"/>
    </source>
</evidence>
<dbReference type="NCBIfam" id="TIGR00797">
    <property type="entry name" value="matE"/>
    <property type="match status" value="1"/>
</dbReference>
<comment type="caution">
    <text evidence="11">The sequence shown here is derived from an EMBL/GenBank/DDBJ whole genome shotgun (WGS) entry which is preliminary data.</text>
</comment>
<feature type="transmembrane region" description="Helical" evidence="10">
    <location>
        <begin position="353"/>
        <end position="371"/>
    </location>
</feature>
<dbReference type="CDD" id="cd13131">
    <property type="entry name" value="MATE_NorM_like"/>
    <property type="match status" value="1"/>
</dbReference>
<evidence type="ECO:0000256" key="8">
    <source>
        <dbReference type="ARBA" id="ARBA00023136"/>
    </source>
</evidence>
<name>A0A4R6B1W5_9RHOB</name>
<feature type="transmembrane region" description="Helical" evidence="10">
    <location>
        <begin position="392"/>
        <end position="414"/>
    </location>
</feature>
<proteinExistence type="predicted"/>
<feature type="transmembrane region" description="Helical" evidence="10">
    <location>
        <begin position="160"/>
        <end position="182"/>
    </location>
</feature>
<feature type="transmembrane region" description="Helical" evidence="10">
    <location>
        <begin position="275"/>
        <end position="298"/>
    </location>
</feature>
<keyword evidence="3" id="KW-0050">Antiport</keyword>